<dbReference type="Pfam" id="PF04940">
    <property type="entry name" value="BLUF"/>
    <property type="match status" value="1"/>
</dbReference>
<dbReference type="AlphaFoldDB" id="A0A2A2SBR6"/>
<dbReference type="PROSITE" id="PS50925">
    <property type="entry name" value="BLUF"/>
    <property type="match status" value="1"/>
</dbReference>
<dbReference type="GO" id="GO:0071949">
    <property type="term" value="F:FAD binding"/>
    <property type="evidence" value="ECO:0007669"/>
    <property type="project" value="InterPro"/>
</dbReference>
<name>A0A2A2SBR6_9SPHN</name>
<dbReference type="SUPFAM" id="SSF54975">
    <property type="entry name" value="Acylphosphatase/BLUF domain-like"/>
    <property type="match status" value="1"/>
</dbReference>
<keyword evidence="3" id="KW-1185">Reference proteome</keyword>
<dbReference type="EMBL" id="NSLI01000005">
    <property type="protein sequence ID" value="PAX06689.1"/>
    <property type="molecule type" value="Genomic_DNA"/>
</dbReference>
<sequence>MLQLVYISSSREAVSAAELQRILAASRRNNGRDGITGLLFFDGKRFLQALEGEADKVVAAFERIRDDARHSGVVVLSRREIAEREFGDWAMASRGAPHEEDAMLARVAELAANAAPAVQATFNSFAQVRRRAA</sequence>
<evidence type="ECO:0000313" key="3">
    <source>
        <dbReference type="Proteomes" id="UP000218151"/>
    </source>
</evidence>
<reference evidence="3" key="1">
    <citation type="submission" date="2017-09" db="EMBL/GenBank/DDBJ databases">
        <authorList>
            <person name="Feng G."/>
            <person name="Zhu H."/>
        </authorList>
    </citation>
    <scope>NUCLEOTIDE SEQUENCE [LARGE SCALE GENOMIC DNA]</scope>
    <source>
        <strain evidence="3">1PNM-20</strain>
    </source>
</reference>
<dbReference type="InterPro" id="IPR036046">
    <property type="entry name" value="Acylphosphatase-like_dom_sf"/>
</dbReference>
<evidence type="ECO:0000259" key="1">
    <source>
        <dbReference type="PROSITE" id="PS50925"/>
    </source>
</evidence>
<proteinExistence type="predicted"/>
<feature type="domain" description="BLUF" evidence="1">
    <location>
        <begin position="1"/>
        <end position="92"/>
    </location>
</feature>
<comment type="caution">
    <text evidence="2">The sequence shown here is derived from an EMBL/GenBank/DDBJ whole genome shotgun (WGS) entry which is preliminary data.</text>
</comment>
<protein>
    <submittedName>
        <fullName evidence="2">Activator of photopigment and puc with BLUF domain protein</fullName>
    </submittedName>
</protein>
<dbReference type="GO" id="GO:0009882">
    <property type="term" value="F:blue light photoreceptor activity"/>
    <property type="evidence" value="ECO:0007669"/>
    <property type="project" value="InterPro"/>
</dbReference>
<evidence type="ECO:0000313" key="2">
    <source>
        <dbReference type="EMBL" id="PAX06689.1"/>
    </source>
</evidence>
<dbReference type="RefSeq" id="WP_095999434.1">
    <property type="nucleotide sequence ID" value="NZ_NSLI01000005.1"/>
</dbReference>
<organism evidence="2 3">
    <name type="scientific">Sphingomonas lenta</name>
    <dbReference type="NCBI Taxonomy" id="1141887"/>
    <lineage>
        <taxon>Bacteria</taxon>
        <taxon>Pseudomonadati</taxon>
        <taxon>Pseudomonadota</taxon>
        <taxon>Alphaproteobacteria</taxon>
        <taxon>Sphingomonadales</taxon>
        <taxon>Sphingomonadaceae</taxon>
        <taxon>Sphingomonas</taxon>
    </lineage>
</organism>
<dbReference type="Proteomes" id="UP000218151">
    <property type="component" value="Unassembled WGS sequence"/>
</dbReference>
<dbReference type="SMART" id="SM01034">
    <property type="entry name" value="BLUF"/>
    <property type="match status" value="1"/>
</dbReference>
<dbReference type="InterPro" id="IPR007024">
    <property type="entry name" value="BLUF_domain"/>
</dbReference>
<accession>A0A2A2SBR6</accession>
<dbReference type="OrthoDB" id="196105at2"/>
<dbReference type="Gene3D" id="3.30.70.100">
    <property type="match status" value="1"/>
</dbReference>
<gene>
    <name evidence="2" type="ORF">CKY28_16300</name>
</gene>